<dbReference type="InterPro" id="IPR017946">
    <property type="entry name" value="PLC-like_Pdiesterase_TIM-brl"/>
</dbReference>
<dbReference type="Gene3D" id="3.20.20.190">
    <property type="entry name" value="Phosphatidylinositol (PI) phosphodiesterase"/>
    <property type="match status" value="1"/>
</dbReference>
<name>A0A482VQS1_ASBVE</name>
<sequence length="328" mass="37722">MDLAKDLEHWMTNLPQKLKSLPIIHLAIPGSHDSITYGITTKSRLAPDAERIIRDLRFLGPVLRVFMVEWSKTQLKNVLEQLNMGIRYLDFRVATKIGTDDFYFVHGLYSNGVGDVLEQIKGFLDTHPKEVIILDFQHFYAFQQSDHERLMHLVTSIFSHKLVPYSSHMTDLTLKYMQSWYQVVAIYRSDAARFGQPLLWPSACFPTPWANTVSISKLINFLDDRLRNRNSSVGFISQCVLTPSGWFVFKHLFSSLKSKCFVPLEKEKYRWLQKQKPGKGGVNVIISDFVGFKDANFARQVINLNLKLLDFSHVDDTSSSMTPVDNNV</sequence>
<dbReference type="CDD" id="cd08616">
    <property type="entry name" value="PI-PLCXD1c"/>
    <property type="match status" value="1"/>
</dbReference>
<protein>
    <submittedName>
        <fullName evidence="2">PI-PLC X domain-containing protein 3</fullName>
    </submittedName>
</protein>
<feature type="domain" description="Phosphatidylinositol-specific phospholipase C X" evidence="1">
    <location>
        <begin position="17"/>
        <end position="188"/>
    </location>
</feature>
<evidence type="ECO:0000313" key="2">
    <source>
        <dbReference type="EMBL" id="RZC35094.1"/>
    </source>
</evidence>
<dbReference type="InterPro" id="IPR000909">
    <property type="entry name" value="PLipase_C_PInositol-sp_X_dom"/>
</dbReference>
<comment type="caution">
    <text evidence="2">The sequence shown here is derived from an EMBL/GenBank/DDBJ whole genome shotgun (WGS) entry which is preliminary data.</text>
</comment>
<organism evidence="2 3">
    <name type="scientific">Asbolus verrucosus</name>
    <name type="common">Desert ironclad beetle</name>
    <dbReference type="NCBI Taxonomy" id="1661398"/>
    <lineage>
        <taxon>Eukaryota</taxon>
        <taxon>Metazoa</taxon>
        <taxon>Ecdysozoa</taxon>
        <taxon>Arthropoda</taxon>
        <taxon>Hexapoda</taxon>
        <taxon>Insecta</taxon>
        <taxon>Pterygota</taxon>
        <taxon>Neoptera</taxon>
        <taxon>Endopterygota</taxon>
        <taxon>Coleoptera</taxon>
        <taxon>Polyphaga</taxon>
        <taxon>Cucujiformia</taxon>
        <taxon>Tenebrionidae</taxon>
        <taxon>Pimeliinae</taxon>
        <taxon>Asbolus</taxon>
    </lineage>
</organism>
<evidence type="ECO:0000259" key="1">
    <source>
        <dbReference type="SMART" id="SM00148"/>
    </source>
</evidence>
<dbReference type="EMBL" id="QDEB01074080">
    <property type="protein sequence ID" value="RZC35094.1"/>
    <property type="molecule type" value="Genomic_DNA"/>
</dbReference>
<proteinExistence type="predicted"/>
<reference evidence="2 3" key="1">
    <citation type="submission" date="2017-03" db="EMBL/GenBank/DDBJ databases">
        <title>Genome of the blue death feigning beetle - Asbolus verrucosus.</title>
        <authorList>
            <person name="Rider S.D."/>
        </authorList>
    </citation>
    <scope>NUCLEOTIDE SEQUENCE [LARGE SCALE GENOMIC DNA]</scope>
    <source>
        <strain evidence="2">Butters</strain>
        <tissue evidence="2">Head and leg muscle</tissue>
    </source>
</reference>
<keyword evidence="3" id="KW-1185">Reference proteome</keyword>
<gene>
    <name evidence="2" type="ORF">BDFB_010122</name>
</gene>
<dbReference type="Pfam" id="PF00388">
    <property type="entry name" value="PI-PLC-X"/>
    <property type="match status" value="1"/>
</dbReference>
<dbReference type="GO" id="GO:0008081">
    <property type="term" value="F:phosphoric diester hydrolase activity"/>
    <property type="evidence" value="ECO:0007669"/>
    <property type="project" value="InterPro"/>
</dbReference>
<dbReference type="PROSITE" id="PS50007">
    <property type="entry name" value="PIPLC_X_DOMAIN"/>
    <property type="match status" value="1"/>
</dbReference>
<accession>A0A482VQS1</accession>
<dbReference type="AlphaFoldDB" id="A0A482VQS1"/>
<dbReference type="SMART" id="SM00148">
    <property type="entry name" value="PLCXc"/>
    <property type="match status" value="1"/>
</dbReference>
<dbReference type="SUPFAM" id="SSF51695">
    <property type="entry name" value="PLC-like phosphodiesterases"/>
    <property type="match status" value="1"/>
</dbReference>
<dbReference type="InterPro" id="IPR051057">
    <property type="entry name" value="PI-PLC_domain"/>
</dbReference>
<dbReference type="PANTHER" id="PTHR13593">
    <property type="match status" value="1"/>
</dbReference>
<evidence type="ECO:0000313" key="3">
    <source>
        <dbReference type="Proteomes" id="UP000292052"/>
    </source>
</evidence>
<dbReference type="GO" id="GO:0006629">
    <property type="term" value="P:lipid metabolic process"/>
    <property type="evidence" value="ECO:0007669"/>
    <property type="project" value="InterPro"/>
</dbReference>
<dbReference type="PANTHER" id="PTHR13593:SF113">
    <property type="entry name" value="SI:DKEY-266F7.9"/>
    <property type="match status" value="1"/>
</dbReference>
<dbReference type="OrthoDB" id="1046782at2759"/>
<dbReference type="InterPro" id="IPR042158">
    <property type="entry name" value="PLCXD1/2/3"/>
</dbReference>
<dbReference type="Proteomes" id="UP000292052">
    <property type="component" value="Unassembled WGS sequence"/>
</dbReference>